<feature type="compositionally biased region" description="Basic and acidic residues" evidence="4">
    <location>
        <begin position="415"/>
        <end position="462"/>
    </location>
</feature>
<dbReference type="InterPro" id="IPR048491">
    <property type="entry name" value="XMAP215_CLASP_TOG"/>
</dbReference>
<dbReference type="GO" id="GO:0046785">
    <property type="term" value="P:microtubule polymerization"/>
    <property type="evidence" value="ECO:0007669"/>
    <property type="project" value="InterPro"/>
</dbReference>
<dbReference type="AlphaFoldDB" id="A0A9Q9CC11"/>
<dbReference type="Gene3D" id="1.25.10.10">
    <property type="entry name" value="Leucine-rich Repeat Variant"/>
    <property type="match status" value="2"/>
</dbReference>
<dbReference type="InterPro" id="IPR034085">
    <property type="entry name" value="TOG"/>
</dbReference>
<dbReference type="GO" id="GO:0030951">
    <property type="term" value="P:establishment or maintenance of microtubule cytoskeleton polarity"/>
    <property type="evidence" value="ECO:0007669"/>
    <property type="project" value="InterPro"/>
</dbReference>
<evidence type="ECO:0000259" key="5">
    <source>
        <dbReference type="SMART" id="SM01349"/>
    </source>
</evidence>
<protein>
    <recommendedName>
        <fullName evidence="5">TOG domain-containing protein</fullName>
    </recommendedName>
</protein>
<feature type="domain" description="TOG" evidence="5">
    <location>
        <begin position="1"/>
        <end position="206"/>
    </location>
</feature>
<dbReference type="EMBL" id="CP075157">
    <property type="protein sequence ID" value="UTX44462.1"/>
    <property type="molecule type" value="Genomic_DNA"/>
</dbReference>
<keyword evidence="2" id="KW-0963">Cytoplasm</keyword>
<gene>
    <name evidence="6" type="ORF">GPU96_11g22660</name>
</gene>
<comment type="subcellular location">
    <subcellularLocation>
        <location evidence="1">Cytoplasm</location>
        <location evidence="1">Cytoskeleton</location>
    </subcellularLocation>
</comment>
<feature type="region of interest" description="Disordered" evidence="4">
    <location>
        <begin position="404"/>
        <end position="466"/>
    </location>
</feature>
<keyword evidence="3" id="KW-0206">Cytoskeleton</keyword>
<dbReference type="PANTHER" id="PTHR12609">
    <property type="entry name" value="MICROTUBULE ASSOCIATED PROTEIN XMAP215"/>
    <property type="match status" value="1"/>
</dbReference>
<evidence type="ECO:0000256" key="2">
    <source>
        <dbReference type="ARBA" id="ARBA00022490"/>
    </source>
</evidence>
<dbReference type="GO" id="GO:0007051">
    <property type="term" value="P:spindle organization"/>
    <property type="evidence" value="ECO:0007669"/>
    <property type="project" value="InterPro"/>
</dbReference>
<dbReference type="SMART" id="SM01349">
    <property type="entry name" value="TOG"/>
    <property type="match status" value="2"/>
</dbReference>
<dbReference type="GO" id="GO:0005856">
    <property type="term" value="C:cytoskeleton"/>
    <property type="evidence" value="ECO:0007669"/>
    <property type="project" value="UniProtKB-SubCell"/>
</dbReference>
<evidence type="ECO:0000313" key="6">
    <source>
        <dbReference type="EMBL" id="UTX44462.1"/>
    </source>
</evidence>
<evidence type="ECO:0000256" key="4">
    <source>
        <dbReference type="SAM" id="MobiDB-lite"/>
    </source>
</evidence>
<dbReference type="InterPro" id="IPR016024">
    <property type="entry name" value="ARM-type_fold"/>
</dbReference>
<sequence length="999" mass="113095">MEKAETGLDVDLMERLSSKNWKDRQEVYSVLGSLWGEGKAAEPEVIQKLQSESNIPALEAAIDALLNVNGLRANDIKKIFGNIGNPKTSIRTRIDALIDKLEDTEEVLEVLGELLGSKSPKNVVGALTAICGIVKKRGCDLKGIGGRIEEIMSHADKNVRSEGFKLCVELYKRNGESVLPYLSGLKPIQQKELMEEFEKCNPVVEEGSVKDPECLPGDFVREASDDNWKVRLEAMRNIKRIAKNIECNNELNNLLCRRIGDVNNQVFYMTLEIINELRPKSLDIIKGLVERLKEKKGTTSEKIKETLFCLGVKINGSNAEFLGHKNPQVRLNILDYSLRDLQNDKEFIRMIGNCILDPVGDVRSKATDIVTEIWKKYGNVFDGVVSPNALTRIKKVIEKTGKKEAVPSIPSGLKKTSDKKEKTDEISTKENKSLKEKSISPARQKDHSKDIGRRIKEDDGVGKRKHSQANVSILLSNVNKQRVKGSASREEVFTPQFIQMMDSGPFHQVYDLFDSIDKTIVSDFLIDFLVQSNASEAFINSTLLSFISNKYILKEFECRKLVEYLLSNGMVEELGMMDRVYPVTKLFLVYQKIGSKESNDEILKLVKKYKMFRGDKKQFIEGIKKRGKVEVEEVIKGCPDFLSFVDELEGSFMSIAEDGCRNVKMEDPREEFDGFIPKKTGNTEMIVDREEIDIEAPFVQNDSFVVGDADIEASFEALSIHSVSGVFTPNSKKIRKEVVLPEKKKREISGLELILDHLIDSNPGVSEVAFKRLMSIIDSEIESLLSFSNSIISSISIQLFDVLHNPSFSELILQVFFRLSQNGLFCSQLRKETLLSANTDLIKIMKRQSCKKNNFQTSPQGTSVQDTSLIGEILINLCLNSRASLILEVYLEMLVSSKEEILLKLIWRHSKALKMDDREEMSKVLDVLMRFYDNNYNSILSEDNVTLKILQLHLREMVKFYRKDIYGFGIRGLAKIFVGSMFGNTESIHHQETKKIDTS</sequence>
<dbReference type="GO" id="GO:0051010">
    <property type="term" value="F:microtubule plus-end binding"/>
    <property type="evidence" value="ECO:0007669"/>
    <property type="project" value="InterPro"/>
</dbReference>
<dbReference type="InterPro" id="IPR011989">
    <property type="entry name" value="ARM-like"/>
</dbReference>
<proteinExistence type="predicted"/>
<dbReference type="Proteomes" id="UP001059546">
    <property type="component" value="Chromosome XI"/>
</dbReference>
<dbReference type="Pfam" id="PF21041">
    <property type="entry name" value="XMAP215_CLASP_TOG"/>
    <property type="match status" value="1"/>
</dbReference>
<dbReference type="GO" id="GO:0061863">
    <property type="term" value="F:microtubule plus end polymerase"/>
    <property type="evidence" value="ECO:0007669"/>
    <property type="project" value="InterPro"/>
</dbReference>
<dbReference type="InterPro" id="IPR045110">
    <property type="entry name" value="XMAP215"/>
</dbReference>
<reference evidence="6" key="1">
    <citation type="submission" date="2021-05" db="EMBL/GenBank/DDBJ databases">
        <title>Encephalitozoon hellem ATCC 50604 Complete Genome.</title>
        <authorList>
            <person name="Mascarenhas dos Santos A.C."/>
            <person name="Julian A.T."/>
            <person name="Pombert J.-F."/>
        </authorList>
    </citation>
    <scope>NUCLEOTIDE SEQUENCE</scope>
    <source>
        <strain evidence="6">ATCC 50604</strain>
    </source>
</reference>
<accession>A0A9Q9CC11</accession>
<name>A0A9Q9CC11_ENCHE</name>
<organism evidence="6 7">
    <name type="scientific">Encephalitozoon hellem</name>
    <name type="common">Microsporidian parasite</name>
    <dbReference type="NCBI Taxonomy" id="27973"/>
    <lineage>
        <taxon>Eukaryota</taxon>
        <taxon>Fungi</taxon>
        <taxon>Fungi incertae sedis</taxon>
        <taxon>Microsporidia</taxon>
        <taxon>Unikaryonidae</taxon>
        <taxon>Encephalitozoon</taxon>
    </lineage>
</organism>
<dbReference type="SUPFAM" id="SSF48371">
    <property type="entry name" value="ARM repeat"/>
    <property type="match status" value="1"/>
</dbReference>
<evidence type="ECO:0000256" key="3">
    <source>
        <dbReference type="ARBA" id="ARBA00023212"/>
    </source>
</evidence>
<evidence type="ECO:0000313" key="7">
    <source>
        <dbReference type="Proteomes" id="UP001059546"/>
    </source>
</evidence>
<feature type="domain" description="TOG" evidence="5">
    <location>
        <begin position="213"/>
        <end position="406"/>
    </location>
</feature>
<evidence type="ECO:0000256" key="1">
    <source>
        <dbReference type="ARBA" id="ARBA00004245"/>
    </source>
</evidence>